<feature type="compositionally biased region" description="Pro residues" evidence="1">
    <location>
        <begin position="269"/>
        <end position="288"/>
    </location>
</feature>
<gene>
    <name evidence="4" type="ORF">KBB96_01355</name>
</gene>
<dbReference type="EMBL" id="CP073100">
    <property type="protein sequence ID" value="QUE51552.1"/>
    <property type="molecule type" value="Genomic_DNA"/>
</dbReference>
<reference evidence="4" key="1">
    <citation type="submission" date="2021-04" db="EMBL/GenBank/DDBJ databases">
        <title>Luteolibacter sp. 32A isolated from the skin of an Anderson's salamander (Ambystoma andersonii).</title>
        <authorList>
            <person name="Spergser J."/>
            <person name="Busse H.-J."/>
        </authorList>
    </citation>
    <scope>NUCLEOTIDE SEQUENCE</scope>
    <source>
        <strain evidence="4">32A</strain>
    </source>
</reference>
<dbReference type="SUPFAM" id="SSF48452">
    <property type="entry name" value="TPR-like"/>
    <property type="match status" value="1"/>
</dbReference>
<dbReference type="Pfam" id="PF09976">
    <property type="entry name" value="TPR_21"/>
    <property type="match status" value="1"/>
</dbReference>
<dbReference type="Gene3D" id="1.25.40.10">
    <property type="entry name" value="Tetratricopeptide repeat domain"/>
    <property type="match status" value="1"/>
</dbReference>
<protein>
    <submittedName>
        <fullName evidence="4">Tetratricopeptide repeat protein</fullName>
    </submittedName>
</protein>
<name>A0A975G8Z9_9BACT</name>
<feature type="region of interest" description="Disordered" evidence="1">
    <location>
        <begin position="220"/>
        <end position="288"/>
    </location>
</feature>
<dbReference type="AlphaFoldDB" id="A0A975G8Z9"/>
<dbReference type="KEGG" id="lamb:KBB96_01355"/>
<keyword evidence="5" id="KW-1185">Reference proteome</keyword>
<organism evidence="4 5">
    <name type="scientific">Luteolibacter ambystomatis</name>
    <dbReference type="NCBI Taxonomy" id="2824561"/>
    <lineage>
        <taxon>Bacteria</taxon>
        <taxon>Pseudomonadati</taxon>
        <taxon>Verrucomicrobiota</taxon>
        <taxon>Verrucomicrobiia</taxon>
        <taxon>Verrucomicrobiales</taxon>
        <taxon>Verrucomicrobiaceae</taxon>
        <taxon>Luteolibacter</taxon>
    </lineage>
</organism>
<evidence type="ECO:0000259" key="3">
    <source>
        <dbReference type="Pfam" id="PF09976"/>
    </source>
</evidence>
<dbReference type="Proteomes" id="UP000676169">
    <property type="component" value="Chromosome"/>
</dbReference>
<accession>A0A975G8Z9</accession>
<sequence>MPKDIQDTPQLLGEISQAPSAFEQFLERNQKGLIVVAILAALGGCGWVIYRSAKTGAEHQAGAALIKAESLTDLQAVSQKFPGTPAAGSATVLSADKQWSDGQQDAAIETLKSFIQNNPDHPAKASAQASLGAKLMVQGKNADAEAAFQAVIANPAGRYLAPYALTQLGDLAKLGGDLEKAKGYYDKAKNDYGDNNFSGLASQHLMILKAKAPTEIEARQVTPQPTPGAPNIPGLPPAGGADEVAPGNLFQPGTSGGAPFGGLVDPVPAGEPAPAPAPAEPAPANPAK</sequence>
<evidence type="ECO:0000313" key="4">
    <source>
        <dbReference type="EMBL" id="QUE51552.1"/>
    </source>
</evidence>
<evidence type="ECO:0000256" key="2">
    <source>
        <dbReference type="SAM" id="Phobius"/>
    </source>
</evidence>
<dbReference type="InterPro" id="IPR018704">
    <property type="entry name" value="SecYEG/CpoB_TPR"/>
</dbReference>
<dbReference type="InterPro" id="IPR011990">
    <property type="entry name" value="TPR-like_helical_dom_sf"/>
</dbReference>
<dbReference type="RefSeq" id="WP_211631691.1">
    <property type="nucleotide sequence ID" value="NZ_CP073100.1"/>
</dbReference>
<feature type="domain" description="Ancillary SecYEG translocon subunit/Cell division coordinator CpoB TPR" evidence="3">
    <location>
        <begin position="24"/>
        <end position="196"/>
    </location>
</feature>
<keyword evidence="2" id="KW-1133">Transmembrane helix</keyword>
<feature type="transmembrane region" description="Helical" evidence="2">
    <location>
        <begin position="32"/>
        <end position="50"/>
    </location>
</feature>
<feature type="compositionally biased region" description="Pro residues" evidence="1">
    <location>
        <begin position="224"/>
        <end position="236"/>
    </location>
</feature>
<evidence type="ECO:0000256" key="1">
    <source>
        <dbReference type="SAM" id="MobiDB-lite"/>
    </source>
</evidence>
<evidence type="ECO:0000313" key="5">
    <source>
        <dbReference type="Proteomes" id="UP000676169"/>
    </source>
</evidence>
<keyword evidence="2" id="KW-0472">Membrane</keyword>
<keyword evidence="2" id="KW-0812">Transmembrane</keyword>
<proteinExistence type="predicted"/>